<dbReference type="Gene3D" id="1.10.260.40">
    <property type="entry name" value="lambda repressor-like DNA-binding domains"/>
    <property type="match status" value="1"/>
</dbReference>
<dbReference type="PANTHER" id="PTHR40455:SF1">
    <property type="entry name" value="ANTITOXIN HIGA"/>
    <property type="match status" value="1"/>
</dbReference>
<reference evidence="1" key="1">
    <citation type="submission" date="2020-08" db="EMBL/GenBank/DDBJ databases">
        <title>Ramlibacter sp. GTP1 16S ribosomal RNA gene genome sequencing and assembly.</title>
        <authorList>
            <person name="Kang M."/>
        </authorList>
    </citation>
    <scope>NUCLEOTIDE SEQUENCE</scope>
    <source>
        <strain evidence="1">GTP1</strain>
    </source>
</reference>
<proteinExistence type="predicted"/>
<dbReference type="AlphaFoldDB" id="A0A923MAL8"/>
<protein>
    <submittedName>
        <fullName evidence="1">Transcriptional regulator</fullName>
    </submittedName>
</protein>
<dbReference type="Proteomes" id="UP000596827">
    <property type="component" value="Unassembled WGS sequence"/>
</dbReference>
<organism evidence="1 2">
    <name type="scientific">Ramlibacter albus</name>
    <dbReference type="NCBI Taxonomy" id="2079448"/>
    <lineage>
        <taxon>Bacteria</taxon>
        <taxon>Pseudomonadati</taxon>
        <taxon>Pseudomonadota</taxon>
        <taxon>Betaproteobacteria</taxon>
        <taxon>Burkholderiales</taxon>
        <taxon>Comamonadaceae</taxon>
        <taxon>Ramlibacter</taxon>
    </lineage>
</organism>
<evidence type="ECO:0000313" key="1">
    <source>
        <dbReference type="EMBL" id="MBC5766465.1"/>
    </source>
</evidence>
<dbReference type="PANTHER" id="PTHR40455">
    <property type="entry name" value="ANTITOXIN HIGA"/>
    <property type="match status" value="1"/>
</dbReference>
<comment type="caution">
    <text evidence="1">The sequence shown here is derived from an EMBL/GenBank/DDBJ whole genome shotgun (WGS) entry which is preliminary data.</text>
</comment>
<name>A0A923MAL8_9BURK</name>
<dbReference type="InterPro" id="IPR039060">
    <property type="entry name" value="Antitox_HigA"/>
</dbReference>
<dbReference type="SUPFAM" id="SSF47413">
    <property type="entry name" value="lambda repressor-like DNA-binding domains"/>
    <property type="match status" value="1"/>
</dbReference>
<keyword evidence="2" id="KW-1185">Reference proteome</keyword>
<dbReference type="GO" id="GO:0001046">
    <property type="term" value="F:core promoter sequence-specific DNA binding"/>
    <property type="evidence" value="ECO:0007669"/>
    <property type="project" value="TreeGrafter"/>
</dbReference>
<sequence>MDIHPIRNDSDYEAALKAVSPYFDNEPEPGSEDGDRFEILVTLIEAYEKKHFPIALPDPIEAIKFRMDQMGLTVKDLEPMIGRTNRVYEVLNRKRPLTLPMIRRLHRSLGISMEALVAA</sequence>
<dbReference type="InterPro" id="IPR010982">
    <property type="entry name" value="Lambda_DNA-bd_dom_sf"/>
</dbReference>
<accession>A0A923MAL8</accession>
<dbReference type="GO" id="GO:0006355">
    <property type="term" value="P:regulation of DNA-templated transcription"/>
    <property type="evidence" value="ECO:0007669"/>
    <property type="project" value="InterPro"/>
</dbReference>
<gene>
    <name evidence="1" type="ORF">H8R02_18495</name>
</gene>
<dbReference type="EMBL" id="JACORU010000007">
    <property type="protein sequence ID" value="MBC5766465.1"/>
    <property type="molecule type" value="Genomic_DNA"/>
</dbReference>
<evidence type="ECO:0000313" key="2">
    <source>
        <dbReference type="Proteomes" id="UP000596827"/>
    </source>
</evidence>